<feature type="compositionally biased region" description="Basic residues" evidence="1">
    <location>
        <begin position="39"/>
        <end position="54"/>
    </location>
</feature>
<feature type="compositionally biased region" description="Low complexity" evidence="1">
    <location>
        <begin position="18"/>
        <end position="32"/>
    </location>
</feature>
<proteinExistence type="predicted"/>
<dbReference type="EMBL" id="GDHF01025341">
    <property type="protein sequence ID" value="JAI26973.1"/>
    <property type="molecule type" value="Transcribed_RNA"/>
</dbReference>
<evidence type="ECO:0000313" key="2">
    <source>
        <dbReference type="EMBL" id="JAI26973.1"/>
    </source>
</evidence>
<reference evidence="2" key="1">
    <citation type="submission" date="2015-06" db="EMBL/GenBank/DDBJ databases">
        <authorList>
            <person name="Hoefler B.C."/>
            <person name="Straight P.D."/>
        </authorList>
    </citation>
    <scope>NUCLEOTIDE SEQUENCE</scope>
</reference>
<protein>
    <submittedName>
        <fullName evidence="2">Uncharacterized protein</fullName>
    </submittedName>
</protein>
<evidence type="ECO:0000256" key="1">
    <source>
        <dbReference type="SAM" id="MobiDB-lite"/>
    </source>
</evidence>
<dbReference type="AlphaFoldDB" id="A0A0K8UKB3"/>
<accession>A0A0K8UKB3</accession>
<feature type="region of interest" description="Disordered" evidence="1">
    <location>
        <begin position="1"/>
        <end position="66"/>
    </location>
</feature>
<gene>
    <name evidence="2" type="ORF">c0_g1_i1</name>
</gene>
<sequence>MILSSATNSIQRNKIKWQNSSNSQQQQQIISQEAQTHNTLHKHSAHSAHSHTLKQTHTQTGTKHAFRRTKTLSNKRTLHQHQICASIIILLKHCARMGMENVKKNYKNN</sequence>
<organism evidence="2">
    <name type="scientific">Bactrocera latifrons</name>
    <name type="common">Malaysian fruit fly</name>
    <name type="synonym">Chaetodacus latifrons</name>
    <dbReference type="NCBI Taxonomy" id="174628"/>
    <lineage>
        <taxon>Eukaryota</taxon>
        <taxon>Metazoa</taxon>
        <taxon>Ecdysozoa</taxon>
        <taxon>Arthropoda</taxon>
        <taxon>Hexapoda</taxon>
        <taxon>Insecta</taxon>
        <taxon>Pterygota</taxon>
        <taxon>Neoptera</taxon>
        <taxon>Endopterygota</taxon>
        <taxon>Diptera</taxon>
        <taxon>Brachycera</taxon>
        <taxon>Muscomorpha</taxon>
        <taxon>Tephritoidea</taxon>
        <taxon>Tephritidae</taxon>
        <taxon>Bactrocera</taxon>
        <taxon>Bactrocera</taxon>
    </lineage>
</organism>
<name>A0A0K8UKB3_BACLA</name>
<feature type="compositionally biased region" description="Polar residues" evidence="1">
    <location>
        <begin position="1"/>
        <end position="12"/>
    </location>
</feature>
<feature type="non-terminal residue" evidence="2">
    <location>
        <position position="109"/>
    </location>
</feature>